<evidence type="ECO:0000313" key="2">
    <source>
        <dbReference type="Proteomes" id="UP000718564"/>
    </source>
</evidence>
<proteinExistence type="predicted"/>
<comment type="caution">
    <text evidence="1">The sequence shown here is derived from an EMBL/GenBank/DDBJ whole genome shotgun (WGS) entry which is preliminary data.</text>
</comment>
<keyword evidence="2" id="KW-1185">Reference proteome</keyword>
<sequence length="487" mass="56672">MDVSSRYWKIYRISTSQRVGYEHCLVPPAQEFLKQVRNLVPTNTQAVLLSYFVDQNSAVDVTTRAKAGLCLRSYVSEPILRACQKIDSLFSGDNFTYQDLLTYVLDDDGKTLVIVDGDGKTQLIVDNNGETRTTDYKFFSVRILQKFNADLESKMSLDNWAYFQTTQNPELKNYLAEFGFKHLSDWALLNRVRAKQFERLSKRDRHLVEVFHAVYRRDRLQKHSRGVRKCPEPSSTQLQEMLNGLRKRDVMINSTVELMNELKQVVTQLRHYDIWSYREPLEVQDPNTGGYTFRTDLPADNLNEVDIEEQEILDFLHEQLSLALKNAIEQEIGDRIKILKKSKNYAVFAQQFLPGLQFYYCQSLSLKDIAPKLEMTSWDQARRVLNPGELLSKVRTTTVKQLLDSILKKAEEKHLTKNPPEPDYLKTLAEYIEAFADDEIFREAAEEIRVGKNRSMNSFYARQLCKYIEQRTQNLRTCPPAVLLKWG</sequence>
<dbReference type="Proteomes" id="UP000718564">
    <property type="component" value="Unassembled WGS sequence"/>
</dbReference>
<gene>
    <name evidence="1" type="ORF">DP116_07255</name>
</gene>
<protein>
    <submittedName>
        <fullName evidence="1">Uncharacterized protein</fullName>
    </submittedName>
</protein>
<accession>A0ABX1P4G3</accession>
<evidence type="ECO:0000313" key="1">
    <source>
        <dbReference type="EMBL" id="NMG19260.1"/>
    </source>
</evidence>
<organism evidence="1 2">
    <name type="scientific">Brasilonema bromeliae SPC951</name>
    <dbReference type="NCBI Taxonomy" id="385972"/>
    <lineage>
        <taxon>Bacteria</taxon>
        <taxon>Bacillati</taxon>
        <taxon>Cyanobacteriota</taxon>
        <taxon>Cyanophyceae</taxon>
        <taxon>Nostocales</taxon>
        <taxon>Scytonemataceae</taxon>
        <taxon>Brasilonema</taxon>
        <taxon>Bromeliae group (in: Brasilonema)</taxon>
    </lineage>
</organism>
<dbReference type="EMBL" id="QMEB01000038">
    <property type="protein sequence ID" value="NMG19260.1"/>
    <property type="molecule type" value="Genomic_DNA"/>
</dbReference>
<reference evidence="1 2" key="1">
    <citation type="submission" date="2018-06" db="EMBL/GenBank/DDBJ databases">
        <title>Comparative genomics of Brasilonema spp. strains.</title>
        <authorList>
            <person name="Alvarenga D.O."/>
            <person name="Fiore M.F."/>
            <person name="Varani A.M."/>
        </authorList>
    </citation>
    <scope>NUCLEOTIDE SEQUENCE [LARGE SCALE GENOMIC DNA]</scope>
    <source>
        <strain evidence="1 2">SPC951</strain>
    </source>
</reference>
<name>A0ABX1P4G3_9CYAN</name>